<dbReference type="Pfam" id="PF13407">
    <property type="entry name" value="Peripla_BP_4"/>
    <property type="match status" value="1"/>
</dbReference>
<dbReference type="Proteomes" id="UP000295131">
    <property type="component" value="Unassembled WGS sequence"/>
</dbReference>
<keyword evidence="2 5" id="KW-0238">DNA-binding</keyword>
<evidence type="ECO:0000313" key="5">
    <source>
        <dbReference type="EMBL" id="TDH34888.1"/>
    </source>
</evidence>
<evidence type="ECO:0000256" key="2">
    <source>
        <dbReference type="ARBA" id="ARBA00023125"/>
    </source>
</evidence>
<evidence type="ECO:0000313" key="6">
    <source>
        <dbReference type="Proteomes" id="UP000295131"/>
    </source>
</evidence>
<accession>A0A4V3A6W2</accession>
<keyword evidence="3" id="KW-0804">Transcription</keyword>
<dbReference type="InterPro" id="IPR028082">
    <property type="entry name" value="Peripla_BP_I"/>
</dbReference>
<dbReference type="CDD" id="cd06307">
    <property type="entry name" value="PBP1_sugar_binding"/>
    <property type="match status" value="1"/>
</dbReference>
<evidence type="ECO:0000259" key="4">
    <source>
        <dbReference type="PROSITE" id="PS50932"/>
    </source>
</evidence>
<proteinExistence type="predicted"/>
<reference evidence="5 6" key="1">
    <citation type="journal article" date="2013" name="Int. J. Syst. Evol. Microbiol.">
        <title>Hoeflea suaedae sp. nov., an endophytic bacterium isolated from the root of the halophyte Suaeda maritima.</title>
        <authorList>
            <person name="Chung E.J."/>
            <person name="Park J.A."/>
            <person name="Pramanik P."/>
            <person name="Bibi F."/>
            <person name="Jeon C.O."/>
            <person name="Chung Y.R."/>
        </authorList>
    </citation>
    <scope>NUCLEOTIDE SEQUENCE [LARGE SCALE GENOMIC DNA]</scope>
    <source>
        <strain evidence="5 6">YC6898</strain>
    </source>
</reference>
<dbReference type="InterPro" id="IPR025997">
    <property type="entry name" value="SBP_2_dom"/>
</dbReference>
<sequence length="334" mass="36694">MRTTVSHIAKEAGVSPATVDRVLNGRDGVRERTRTIVMDVATRLGYFGPVAHSGNDIRIEFILPAGNNTFMLMLRKYLFDEAASYGGINASLHLIEAFDPENLAQKLRELEGKTDAVALVALDHPIVREAINSLAATGIRIATLVSDISSVNKLGYVGIDNRAAGRLAGLLMGRFLGRGETHGTAIFIGSSAYRGHEEREMGYRSILAQDFPTLNIVDIIPISEDRERAYEAARHLLSSKSLRGIYNIGSGNQGIGRALREADGGRDIVFIGHDLTDATRMMLLDRTMDAVIDQNPRVEAREVVKLLVSAVRGSKEPEYLPRLQVIFRENIPIF</sequence>
<organism evidence="5 6">
    <name type="scientific">Pseudohoeflea suaedae</name>
    <dbReference type="NCBI Taxonomy" id="877384"/>
    <lineage>
        <taxon>Bacteria</taxon>
        <taxon>Pseudomonadati</taxon>
        <taxon>Pseudomonadota</taxon>
        <taxon>Alphaproteobacteria</taxon>
        <taxon>Hyphomicrobiales</taxon>
        <taxon>Rhizobiaceae</taxon>
        <taxon>Pseudohoeflea</taxon>
    </lineage>
</organism>
<evidence type="ECO:0000256" key="3">
    <source>
        <dbReference type="ARBA" id="ARBA00023163"/>
    </source>
</evidence>
<dbReference type="PANTHER" id="PTHR30146:SF152">
    <property type="entry name" value="TRANSCRIPTIONAL REGULATORY PROTEIN"/>
    <property type="match status" value="1"/>
</dbReference>
<dbReference type="PANTHER" id="PTHR30146">
    <property type="entry name" value="LACI-RELATED TRANSCRIPTIONAL REPRESSOR"/>
    <property type="match status" value="1"/>
</dbReference>
<keyword evidence="6" id="KW-1185">Reference proteome</keyword>
<dbReference type="InterPro" id="IPR000843">
    <property type="entry name" value="HTH_LacI"/>
</dbReference>
<dbReference type="AlphaFoldDB" id="A0A4V3A6W2"/>
<dbReference type="SMART" id="SM00354">
    <property type="entry name" value="HTH_LACI"/>
    <property type="match status" value="1"/>
</dbReference>
<dbReference type="InterPro" id="IPR010982">
    <property type="entry name" value="Lambda_DNA-bd_dom_sf"/>
</dbReference>
<comment type="caution">
    <text evidence="5">The sequence shown here is derived from an EMBL/GenBank/DDBJ whole genome shotgun (WGS) entry which is preliminary data.</text>
</comment>
<dbReference type="PROSITE" id="PS50932">
    <property type="entry name" value="HTH_LACI_2"/>
    <property type="match status" value="1"/>
</dbReference>
<gene>
    <name evidence="5" type="ORF">E2A64_14225</name>
</gene>
<dbReference type="CDD" id="cd01392">
    <property type="entry name" value="HTH_LacI"/>
    <property type="match status" value="1"/>
</dbReference>
<feature type="domain" description="HTH lacI-type" evidence="4">
    <location>
        <begin position="3"/>
        <end position="58"/>
    </location>
</feature>
<dbReference type="GO" id="GO:0000976">
    <property type="term" value="F:transcription cis-regulatory region binding"/>
    <property type="evidence" value="ECO:0007669"/>
    <property type="project" value="TreeGrafter"/>
</dbReference>
<name>A0A4V3A6W2_9HYPH</name>
<dbReference type="SUPFAM" id="SSF53822">
    <property type="entry name" value="Periplasmic binding protein-like I"/>
    <property type="match status" value="1"/>
</dbReference>
<protein>
    <submittedName>
        <fullName evidence="5">LacI family DNA-binding transcriptional regulator</fullName>
    </submittedName>
</protein>
<dbReference type="GO" id="GO:0003700">
    <property type="term" value="F:DNA-binding transcription factor activity"/>
    <property type="evidence" value="ECO:0007669"/>
    <property type="project" value="TreeGrafter"/>
</dbReference>
<dbReference type="Gene3D" id="1.10.260.40">
    <property type="entry name" value="lambda repressor-like DNA-binding domains"/>
    <property type="match status" value="1"/>
</dbReference>
<dbReference type="Gene3D" id="3.40.50.2300">
    <property type="match status" value="2"/>
</dbReference>
<dbReference type="SUPFAM" id="SSF47413">
    <property type="entry name" value="lambda repressor-like DNA-binding domains"/>
    <property type="match status" value="1"/>
</dbReference>
<dbReference type="RefSeq" id="WP_133285173.1">
    <property type="nucleotide sequence ID" value="NZ_SMSI01000003.1"/>
</dbReference>
<evidence type="ECO:0000256" key="1">
    <source>
        <dbReference type="ARBA" id="ARBA00023015"/>
    </source>
</evidence>
<dbReference type="OrthoDB" id="9805774at2"/>
<dbReference type="Pfam" id="PF00356">
    <property type="entry name" value="LacI"/>
    <property type="match status" value="1"/>
</dbReference>
<dbReference type="EMBL" id="SMSI01000003">
    <property type="protein sequence ID" value="TDH34888.1"/>
    <property type="molecule type" value="Genomic_DNA"/>
</dbReference>
<keyword evidence="1" id="KW-0805">Transcription regulation</keyword>